<dbReference type="Gene3D" id="3.40.50.720">
    <property type="entry name" value="NAD(P)-binding Rossmann-like Domain"/>
    <property type="match status" value="1"/>
</dbReference>
<evidence type="ECO:0000256" key="4">
    <source>
        <dbReference type="RuleBase" id="RU361277"/>
    </source>
</evidence>
<keyword evidence="1 4" id="KW-0479">Metal-binding</keyword>
<dbReference type="SUPFAM" id="SSF51735">
    <property type="entry name" value="NAD(P)-binding Rossmann-fold domains"/>
    <property type="match status" value="1"/>
</dbReference>
<dbReference type="Pfam" id="PF00107">
    <property type="entry name" value="ADH_zinc_N"/>
    <property type="match status" value="1"/>
</dbReference>
<keyword evidence="3" id="KW-0560">Oxidoreductase</keyword>
<evidence type="ECO:0000259" key="6">
    <source>
        <dbReference type="Pfam" id="PF08240"/>
    </source>
</evidence>
<gene>
    <name evidence="7" type="ORF">GFK26_18915</name>
</gene>
<dbReference type="PROSITE" id="PS00059">
    <property type="entry name" value="ADH_ZINC"/>
    <property type="match status" value="1"/>
</dbReference>
<dbReference type="EMBL" id="CP045644">
    <property type="protein sequence ID" value="QFZ84692.1"/>
    <property type="molecule type" value="Genomic_DNA"/>
</dbReference>
<name>A0A5Q0M8G4_VARPD</name>
<dbReference type="Gene3D" id="3.90.180.10">
    <property type="entry name" value="Medium-chain alcohol dehydrogenases, catalytic domain"/>
    <property type="match status" value="1"/>
</dbReference>
<dbReference type="Proteomes" id="UP000326780">
    <property type="component" value="Chromosome"/>
</dbReference>
<accession>A0A5Q0M8G4</accession>
<protein>
    <submittedName>
        <fullName evidence="7">Alcohol dehydrogenase catalytic domain-containing protein</fullName>
    </submittedName>
</protein>
<keyword evidence="2 4" id="KW-0862">Zinc</keyword>
<evidence type="ECO:0000313" key="7">
    <source>
        <dbReference type="EMBL" id="QFZ84692.1"/>
    </source>
</evidence>
<sequence length="366" mass="39006">MSGARALVLESPKNLQLREFPIPEIGDDDAVLRVEACGLCGTDYEQWLGHLGDWGGGMPIVPGHEIMGFIERIGPTAAKRWRVREGDRVAIEPIIPCGHCADCIAGEYTRCQSDLGYGLYQNIHSAPSLWGGYASHVYLHPKTMVHKLPTNVATDLMTLVNPLSNAIRWVYEVGGAALGKTVVIAGPGQRGLLAAVAARRAGASQIIVTGTSSDRGRLDLALRLGATAVIDVDKEDPVERVVEITGGRLADVVLDVSAGSMAPIIQGVDMVKRGGRIVLAGLKANKPLDGFPIDKAVLREIQLVGVLSAGWESTELAIDIVKHAGEALRPLCTHSFGMDKGTEAVRTLGREVTDGRDAIHITLTPD</sequence>
<feature type="domain" description="Alcohol dehydrogenase-like C-terminal" evidence="5">
    <location>
        <begin position="191"/>
        <end position="321"/>
    </location>
</feature>
<evidence type="ECO:0000313" key="8">
    <source>
        <dbReference type="Proteomes" id="UP000326780"/>
    </source>
</evidence>
<dbReference type="InterPro" id="IPR036291">
    <property type="entry name" value="NAD(P)-bd_dom_sf"/>
</dbReference>
<evidence type="ECO:0000256" key="3">
    <source>
        <dbReference type="ARBA" id="ARBA00023002"/>
    </source>
</evidence>
<dbReference type="SUPFAM" id="SSF50129">
    <property type="entry name" value="GroES-like"/>
    <property type="match status" value="1"/>
</dbReference>
<dbReference type="Pfam" id="PF08240">
    <property type="entry name" value="ADH_N"/>
    <property type="match status" value="1"/>
</dbReference>
<dbReference type="InterPro" id="IPR013149">
    <property type="entry name" value="ADH-like_C"/>
</dbReference>
<comment type="cofactor">
    <cofactor evidence="4">
        <name>Zn(2+)</name>
        <dbReference type="ChEBI" id="CHEBI:29105"/>
    </cofactor>
</comment>
<dbReference type="PANTHER" id="PTHR43401:SF2">
    <property type="entry name" value="L-THREONINE 3-DEHYDROGENASE"/>
    <property type="match status" value="1"/>
</dbReference>
<comment type="similarity">
    <text evidence="4">Belongs to the zinc-containing alcohol dehydrogenase family.</text>
</comment>
<dbReference type="InterPro" id="IPR013154">
    <property type="entry name" value="ADH-like_N"/>
</dbReference>
<dbReference type="AlphaFoldDB" id="A0A5Q0M8G4"/>
<dbReference type="InterPro" id="IPR011032">
    <property type="entry name" value="GroES-like_sf"/>
</dbReference>
<evidence type="ECO:0000256" key="1">
    <source>
        <dbReference type="ARBA" id="ARBA00022723"/>
    </source>
</evidence>
<dbReference type="RefSeq" id="WP_153283314.1">
    <property type="nucleotide sequence ID" value="NZ_CP045644.1"/>
</dbReference>
<dbReference type="GO" id="GO:0016491">
    <property type="term" value="F:oxidoreductase activity"/>
    <property type="evidence" value="ECO:0007669"/>
    <property type="project" value="UniProtKB-KW"/>
</dbReference>
<organism evidence="7 8">
    <name type="scientific">Variovorax paradoxus</name>
    <dbReference type="NCBI Taxonomy" id="34073"/>
    <lineage>
        <taxon>Bacteria</taxon>
        <taxon>Pseudomonadati</taxon>
        <taxon>Pseudomonadota</taxon>
        <taxon>Betaproteobacteria</taxon>
        <taxon>Burkholderiales</taxon>
        <taxon>Comamonadaceae</taxon>
        <taxon>Variovorax</taxon>
    </lineage>
</organism>
<evidence type="ECO:0000256" key="2">
    <source>
        <dbReference type="ARBA" id="ARBA00022833"/>
    </source>
</evidence>
<reference evidence="7 8" key="1">
    <citation type="submission" date="2019-10" db="EMBL/GenBank/DDBJ databases">
        <title>Complete genome sequence of Variovorax paradoxus 5C-2.</title>
        <authorList>
            <person name="Gogoleva N.E."/>
            <person name="Balkin A.S."/>
        </authorList>
    </citation>
    <scope>NUCLEOTIDE SEQUENCE [LARGE SCALE GENOMIC DNA]</scope>
    <source>
        <strain evidence="7 8">5C-2</strain>
    </source>
</reference>
<dbReference type="InterPro" id="IPR002328">
    <property type="entry name" value="ADH_Zn_CS"/>
</dbReference>
<dbReference type="PANTHER" id="PTHR43401">
    <property type="entry name" value="L-THREONINE 3-DEHYDROGENASE"/>
    <property type="match status" value="1"/>
</dbReference>
<dbReference type="InterPro" id="IPR050129">
    <property type="entry name" value="Zn_alcohol_dh"/>
</dbReference>
<proteinExistence type="inferred from homology"/>
<feature type="domain" description="Alcohol dehydrogenase-like N-terminal" evidence="6">
    <location>
        <begin position="26"/>
        <end position="149"/>
    </location>
</feature>
<evidence type="ECO:0000259" key="5">
    <source>
        <dbReference type="Pfam" id="PF00107"/>
    </source>
</evidence>
<dbReference type="GO" id="GO:0008270">
    <property type="term" value="F:zinc ion binding"/>
    <property type="evidence" value="ECO:0007669"/>
    <property type="project" value="InterPro"/>
</dbReference>